<name>A0A1S1UBN5_9BURK</name>
<dbReference type="RefSeq" id="WP_071076869.1">
    <property type="nucleotide sequence ID" value="NZ_LFKP01000005.1"/>
</dbReference>
<dbReference type="AlphaFoldDB" id="A0A1S1UBN5"/>
<dbReference type="InterPro" id="IPR006620">
    <property type="entry name" value="Pro_4_hyd_alph"/>
</dbReference>
<evidence type="ECO:0000313" key="8">
    <source>
        <dbReference type="EMBL" id="OHV97706.1"/>
    </source>
</evidence>
<organism evidence="8 9">
    <name type="scientific">Janthinobacterium lividum</name>
    <dbReference type="NCBI Taxonomy" id="29581"/>
    <lineage>
        <taxon>Bacteria</taxon>
        <taxon>Pseudomonadati</taxon>
        <taxon>Pseudomonadota</taxon>
        <taxon>Betaproteobacteria</taxon>
        <taxon>Burkholderiales</taxon>
        <taxon>Oxalobacteraceae</taxon>
        <taxon>Janthinobacterium</taxon>
    </lineage>
</organism>
<sequence>MPAISFDGALAVPGPSIVDGLCRAGWLMQEQFISPELSRQLAAECVQSMLSGKMKGAGVGSGHAPLLQPAIRGDHIAWLEAGRSSACDSYLKHMEALRQTLNRELFLGLEEYESHFALYAPGAFYRAHLDRFRDDDKRTVSVVLYLNDDWLPEHGGALRLHPDGGPSVDIAPEAGRMAMFLSGEMQHEVLRTARQRLSIAGWFRRRA</sequence>
<feature type="domain" description="Fe2OG dioxygenase" evidence="7">
    <location>
        <begin position="100"/>
        <end position="205"/>
    </location>
</feature>
<dbReference type="InterPro" id="IPR051559">
    <property type="entry name" value="HIF_prolyl_hydroxylases"/>
</dbReference>
<dbReference type="PANTHER" id="PTHR12907:SF26">
    <property type="entry name" value="HIF PROLYL HYDROXYLASE, ISOFORM C"/>
    <property type="match status" value="1"/>
</dbReference>
<evidence type="ECO:0000256" key="4">
    <source>
        <dbReference type="ARBA" id="ARBA00022964"/>
    </source>
</evidence>
<evidence type="ECO:0000313" key="9">
    <source>
        <dbReference type="Proteomes" id="UP000179840"/>
    </source>
</evidence>
<dbReference type="PANTHER" id="PTHR12907">
    <property type="entry name" value="EGL NINE HOMOLOG-RELATED"/>
    <property type="match status" value="1"/>
</dbReference>
<dbReference type="GO" id="GO:0008198">
    <property type="term" value="F:ferrous iron binding"/>
    <property type="evidence" value="ECO:0007669"/>
    <property type="project" value="TreeGrafter"/>
</dbReference>
<protein>
    <submittedName>
        <fullName evidence="8">2OG-Fe(II) oxygenase</fullName>
    </submittedName>
</protein>
<evidence type="ECO:0000256" key="3">
    <source>
        <dbReference type="ARBA" id="ARBA00022896"/>
    </source>
</evidence>
<dbReference type="GO" id="GO:0071456">
    <property type="term" value="P:cellular response to hypoxia"/>
    <property type="evidence" value="ECO:0007669"/>
    <property type="project" value="TreeGrafter"/>
</dbReference>
<dbReference type="GO" id="GO:0031418">
    <property type="term" value="F:L-ascorbic acid binding"/>
    <property type="evidence" value="ECO:0007669"/>
    <property type="project" value="UniProtKB-KW"/>
</dbReference>
<keyword evidence="3" id="KW-0847">Vitamin C</keyword>
<keyword evidence="4" id="KW-0223">Dioxygenase</keyword>
<evidence type="ECO:0000259" key="7">
    <source>
        <dbReference type="PROSITE" id="PS51471"/>
    </source>
</evidence>
<dbReference type="Gene3D" id="2.60.120.620">
    <property type="entry name" value="q2cbj1_9rhob like domain"/>
    <property type="match status" value="1"/>
</dbReference>
<keyword evidence="6" id="KW-0408">Iron</keyword>
<dbReference type="PROSITE" id="PS51471">
    <property type="entry name" value="FE2OG_OXY"/>
    <property type="match status" value="1"/>
</dbReference>
<dbReference type="Pfam" id="PF13640">
    <property type="entry name" value="2OG-FeII_Oxy_3"/>
    <property type="match status" value="1"/>
</dbReference>
<dbReference type="InterPro" id="IPR044862">
    <property type="entry name" value="Pro_4_hyd_alph_FE2OG_OXY"/>
</dbReference>
<comment type="caution">
    <text evidence="8">The sequence shown here is derived from an EMBL/GenBank/DDBJ whole genome shotgun (WGS) entry which is preliminary data.</text>
</comment>
<keyword evidence="5" id="KW-0560">Oxidoreductase</keyword>
<dbReference type="InterPro" id="IPR005123">
    <property type="entry name" value="Oxoglu/Fe-dep_dioxygenase_dom"/>
</dbReference>
<evidence type="ECO:0000256" key="6">
    <source>
        <dbReference type="ARBA" id="ARBA00023004"/>
    </source>
</evidence>
<comment type="cofactor">
    <cofactor evidence="1">
        <name>L-ascorbate</name>
        <dbReference type="ChEBI" id="CHEBI:38290"/>
    </cofactor>
</comment>
<evidence type="ECO:0000256" key="5">
    <source>
        <dbReference type="ARBA" id="ARBA00023002"/>
    </source>
</evidence>
<gene>
    <name evidence="8" type="ORF">AKG95_11150</name>
</gene>
<dbReference type="SMART" id="SM00702">
    <property type="entry name" value="P4Hc"/>
    <property type="match status" value="1"/>
</dbReference>
<evidence type="ECO:0000256" key="2">
    <source>
        <dbReference type="ARBA" id="ARBA00022723"/>
    </source>
</evidence>
<dbReference type="EMBL" id="LFKP01000005">
    <property type="protein sequence ID" value="OHV97706.1"/>
    <property type="molecule type" value="Genomic_DNA"/>
</dbReference>
<dbReference type="Proteomes" id="UP000179840">
    <property type="component" value="Unassembled WGS sequence"/>
</dbReference>
<dbReference type="GO" id="GO:0031543">
    <property type="term" value="F:peptidyl-proline dioxygenase activity"/>
    <property type="evidence" value="ECO:0007669"/>
    <property type="project" value="TreeGrafter"/>
</dbReference>
<keyword evidence="2" id="KW-0479">Metal-binding</keyword>
<evidence type="ECO:0000256" key="1">
    <source>
        <dbReference type="ARBA" id="ARBA00001961"/>
    </source>
</evidence>
<reference evidence="8 9" key="1">
    <citation type="submission" date="2015-06" db="EMBL/GenBank/DDBJ databases">
        <title>Draft genome sequencing of a biphenyl-degrading bacterium, Janthinobacterium lividum MEG1.</title>
        <authorList>
            <person name="Shimodaira J."/>
            <person name="Hatta T."/>
        </authorList>
    </citation>
    <scope>NUCLEOTIDE SEQUENCE [LARGE SCALE GENOMIC DNA]</scope>
    <source>
        <strain evidence="8 9">MEG1</strain>
    </source>
</reference>
<accession>A0A1S1UBN5</accession>
<proteinExistence type="predicted"/>